<name>A0A8J2PE34_9HEXA</name>
<gene>
    <name evidence="1" type="ORF">AFUS01_LOCUS35685</name>
</gene>
<evidence type="ECO:0000313" key="2">
    <source>
        <dbReference type="Proteomes" id="UP000708208"/>
    </source>
</evidence>
<proteinExistence type="predicted"/>
<protein>
    <submittedName>
        <fullName evidence="1">Uncharacterized protein</fullName>
    </submittedName>
</protein>
<dbReference type="AlphaFoldDB" id="A0A8J2PE34"/>
<keyword evidence="2" id="KW-1185">Reference proteome</keyword>
<comment type="caution">
    <text evidence="1">The sequence shown here is derived from an EMBL/GenBank/DDBJ whole genome shotgun (WGS) entry which is preliminary data.</text>
</comment>
<evidence type="ECO:0000313" key="1">
    <source>
        <dbReference type="EMBL" id="CAG7825582.1"/>
    </source>
</evidence>
<organism evidence="1 2">
    <name type="scientific">Allacma fusca</name>
    <dbReference type="NCBI Taxonomy" id="39272"/>
    <lineage>
        <taxon>Eukaryota</taxon>
        <taxon>Metazoa</taxon>
        <taxon>Ecdysozoa</taxon>
        <taxon>Arthropoda</taxon>
        <taxon>Hexapoda</taxon>
        <taxon>Collembola</taxon>
        <taxon>Symphypleona</taxon>
        <taxon>Sminthuridae</taxon>
        <taxon>Allacma</taxon>
    </lineage>
</organism>
<dbReference type="EMBL" id="CAJVCH010536784">
    <property type="protein sequence ID" value="CAG7825582.1"/>
    <property type="molecule type" value="Genomic_DNA"/>
</dbReference>
<dbReference type="Proteomes" id="UP000708208">
    <property type="component" value="Unassembled WGS sequence"/>
</dbReference>
<sequence>VNRLLKTSQNLADLSSIYLETVQNVILFVLREISTLENYLMDSNLTSFSLGSQAYALIVGPDDLISVSHNSFYLYEFYYLKTMLKLNLVVTGTWKTIKYFLMSPVSSRRRNFELTDVIALGHCDEDYPDECKWNNEMQTFDSGAAVDVFRDLQKALNFRFKHFLSL</sequence>
<reference evidence="1" key="1">
    <citation type="submission" date="2021-06" db="EMBL/GenBank/DDBJ databases">
        <authorList>
            <person name="Hodson N. C."/>
            <person name="Mongue J. A."/>
            <person name="Jaron S. K."/>
        </authorList>
    </citation>
    <scope>NUCLEOTIDE SEQUENCE</scope>
</reference>
<feature type="non-terminal residue" evidence="1">
    <location>
        <position position="166"/>
    </location>
</feature>
<accession>A0A8J2PE34</accession>
<feature type="non-terminal residue" evidence="1">
    <location>
        <position position="1"/>
    </location>
</feature>